<evidence type="ECO:0000313" key="1">
    <source>
        <dbReference type="Proteomes" id="UP000887565"/>
    </source>
</evidence>
<reference evidence="2" key="1">
    <citation type="submission" date="2022-11" db="UniProtKB">
        <authorList>
            <consortium name="WormBaseParasite"/>
        </authorList>
    </citation>
    <scope>IDENTIFICATION</scope>
</reference>
<accession>A0A915JFD7</accession>
<dbReference type="AlphaFoldDB" id="A0A915JFD7"/>
<dbReference type="Proteomes" id="UP000887565">
    <property type="component" value="Unplaced"/>
</dbReference>
<dbReference type="WBParaSite" id="nRc.2.0.1.t24904-RA">
    <property type="protein sequence ID" value="nRc.2.0.1.t24904-RA"/>
    <property type="gene ID" value="nRc.2.0.1.g24904"/>
</dbReference>
<evidence type="ECO:0000313" key="2">
    <source>
        <dbReference type="WBParaSite" id="nRc.2.0.1.t24904-RA"/>
    </source>
</evidence>
<name>A0A915JFD7_ROMCU</name>
<sequence length="152" mass="16767">MDKQGDKTARHCQRNVKSTTKVAAISIAFIDGSIVGGKLTQKVSASVYKALNMPSVYLLPETVDHSNGERPIFSHIGQSEGVRFLVGVIDRLTHCIENNIPIVCLYARKNFQRFDLLLNDGPIQSVQRRQKGVDVAAGHHREADAGHRAGRH</sequence>
<organism evidence="1 2">
    <name type="scientific">Romanomermis culicivorax</name>
    <name type="common">Nematode worm</name>
    <dbReference type="NCBI Taxonomy" id="13658"/>
    <lineage>
        <taxon>Eukaryota</taxon>
        <taxon>Metazoa</taxon>
        <taxon>Ecdysozoa</taxon>
        <taxon>Nematoda</taxon>
        <taxon>Enoplea</taxon>
        <taxon>Dorylaimia</taxon>
        <taxon>Mermithida</taxon>
        <taxon>Mermithoidea</taxon>
        <taxon>Mermithidae</taxon>
        <taxon>Romanomermis</taxon>
    </lineage>
</organism>
<proteinExistence type="predicted"/>
<protein>
    <submittedName>
        <fullName evidence="2">Uncharacterized protein</fullName>
    </submittedName>
</protein>
<keyword evidence="1" id="KW-1185">Reference proteome</keyword>